<protein>
    <submittedName>
        <fullName evidence="1">Uncharacterized protein (DUF1810 family)</fullName>
    </submittedName>
</protein>
<sequence length="144" mass="15633">MAQDPYDLERFVAAQAPVFEQALAELRAGAKRSHWMWFVFPQLRGLGSSPMASFYGLSSLDEARAYLAHPVLGPRLARCVETVLGIEGRSLGEIFGTPDDMKFRSSMTLFARAAGEADSVFARALARYCDGAEDARTLALIGAG</sequence>
<dbReference type="RefSeq" id="WP_183393326.1">
    <property type="nucleotide sequence ID" value="NZ_JACIDR010000001.1"/>
</dbReference>
<dbReference type="AlphaFoldDB" id="A0A7W6CZ46"/>
<accession>A0A7W6CZ46</accession>
<dbReference type="InterPro" id="IPR036287">
    <property type="entry name" value="Rv1873-like_sf"/>
</dbReference>
<evidence type="ECO:0000313" key="1">
    <source>
        <dbReference type="EMBL" id="MBB3971445.1"/>
    </source>
</evidence>
<dbReference type="Proteomes" id="UP000528964">
    <property type="component" value="Unassembled WGS sequence"/>
</dbReference>
<comment type="caution">
    <text evidence="1">The sequence shown here is derived from an EMBL/GenBank/DDBJ whole genome shotgun (WGS) entry which is preliminary data.</text>
</comment>
<proteinExistence type="predicted"/>
<keyword evidence="2" id="KW-1185">Reference proteome</keyword>
<dbReference type="Pfam" id="PF08837">
    <property type="entry name" value="DUF1810"/>
    <property type="match status" value="1"/>
</dbReference>
<evidence type="ECO:0000313" key="2">
    <source>
        <dbReference type="Proteomes" id="UP000528964"/>
    </source>
</evidence>
<dbReference type="EMBL" id="JACIDR010000001">
    <property type="protein sequence ID" value="MBB3971445.1"/>
    <property type="molecule type" value="Genomic_DNA"/>
</dbReference>
<organism evidence="1 2">
    <name type="scientific">Hansschlegelia beijingensis</name>
    <dbReference type="NCBI Taxonomy" id="1133344"/>
    <lineage>
        <taxon>Bacteria</taxon>
        <taxon>Pseudomonadati</taxon>
        <taxon>Pseudomonadota</taxon>
        <taxon>Alphaproteobacteria</taxon>
        <taxon>Hyphomicrobiales</taxon>
        <taxon>Methylopilaceae</taxon>
        <taxon>Hansschlegelia</taxon>
    </lineage>
</organism>
<gene>
    <name evidence="1" type="ORF">GGR24_000078</name>
</gene>
<dbReference type="Gene3D" id="1.25.40.380">
    <property type="entry name" value="Protein of unknown function DUF1810"/>
    <property type="match status" value="1"/>
</dbReference>
<dbReference type="PIRSF" id="PIRSF008546">
    <property type="entry name" value="UCP008546"/>
    <property type="match status" value="1"/>
</dbReference>
<name>A0A7W6CZ46_9HYPH</name>
<reference evidence="1 2" key="1">
    <citation type="submission" date="2020-08" db="EMBL/GenBank/DDBJ databases">
        <title>Genomic Encyclopedia of Type Strains, Phase IV (KMG-IV): sequencing the most valuable type-strain genomes for metagenomic binning, comparative biology and taxonomic classification.</title>
        <authorList>
            <person name="Goeker M."/>
        </authorList>
    </citation>
    <scope>NUCLEOTIDE SEQUENCE [LARGE SCALE GENOMIC DNA]</scope>
    <source>
        <strain evidence="1 2">DSM 25481</strain>
    </source>
</reference>
<dbReference type="InterPro" id="IPR014937">
    <property type="entry name" value="DUF1810"/>
</dbReference>
<dbReference type="SUPFAM" id="SSF140736">
    <property type="entry name" value="Rv1873-like"/>
    <property type="match status" value="1"/>
</dbReference>